<protein>
    <submittedName>
        <fullName evidence="2">Uncharacterized protein</fullName>
    </submittedName>
</protein>
<keyword evidence="1" id="KW-0812">Transmembrane</keyword>
<gene>
    <name evidence="2" type="ORF">BEK98_29810</name>
</gene>
<comment type="caution">
    <text evidence="2">The sequence shown here is derived from an EMBL/GenBank/DDBJ whole genome shotgun (WGS) entry which is preliminary data.</text>
</comment>
<evidence type="ECO:0000313" key="3">
    <source>
        <dbReference type="Proteomes" id="UP000215483"/>
    </source>
</evidence>
<dbReference type="AlphaFoldDB" id="A0A233S7A5"/>
<name>A0A233S7A5_STRDA</name>
<feature type="transmembrane region" description="Helical" evidence="1">
    <location>
        <begin position="220"/>
        <end position="240"/>
    </location>
</feature>
<feature type="transmembrane region" description="Helical" evidence="1">
    <location>
        <begin position="247"/>
        <end position="268"/>
    </location>
</feature>
<evidence type="ECO:0000256" key="1">
    <source>
        <dbReference type="SAM" id="Phobius"/>
    </source>
</evidence>
<dbReference type="EMBL" id="MCGQ01000029">
    <property type="protein sequence ID" value="OXY91474.1"/>
    <property type="molecule type" value="Genomic_DNA"/>
</dbReference>
<accession>A0A233S7A5</accession>
<sequence>MRSEPFNRRVRLVVEVRDDHDELELAESVFAAQGWRVRPARDGDAVSADDGYSALIVEVPLRGSRLTARSMASEQVTTLAARRKLDVWVREAKLVRPKPAEPNTTYHVHHKVPDGASPALRWLAEHWIAVGGWDVRHTLHLRGEYTEEQRDRALAELNGRNLGGAPFDPDAHDVRRAIGPRPRDGSMDRHRKALQFAVIGVVVLVSLACGITLGASNTPWRFLALVWPLGMCWPVGTWVSANEPRPWLVRLGIGVALVWGLTAFGFIWGDSQPGGLSRQFAGILLTLLLGFTVFGLWYALSESWFSRNMQWFLPVLAAPLPFVLPWAGSYLHSMYLEERFGVPADSVHVAFYWQYAVALRPLGLAVACSLVLVALGGWARHFNLQTGASGLVRWVLPLMVLVAVLSVAIEALTGVDHAADRTIADATAGKRYPAAYFGIRGELVCVAPLNPKIPVINGPVPTTHPVLVFQASGDTVWLWDPDPARGKDTSRHALRVRAEDVQLAAGGGRRCRA</sequence>
<dbReference type="Proteomes" id="UP000215483">
    <property type="component" value="Unassembled WGS sequence"/>
</dbReference>
<keyword evidence="1" id="KW-0472">Membrane</keyword>
<evidence type="ECO:0000313" key="2">
    <source>
        <dbReference type="EMBL" id="OXY91474.1"/>
    </source>
</evidence>
<organism evidence="2 3">
    <name type="scientific">Streptomyces diastatochromogenes</name>
    <dbReference type="NCBI Taxonomy" id="42236"/>
    <lineage>
        <taxon>Bacteria</taxon>
        <taxon>Bacillati</taxon>
        <taxon>Actinomycetota</taxon>
        <taxon>Actinomycetes</taxon>
        <taxon>Kitasatosporales</taxon>
        <taxon>Streptomycetaceae</taxon>
        <taxon>Streptomyces</taxon>
    </lineage>
</organism>
<feature type="transmembrane region" description="Helical" evidence="1">
    <location>
        <begin position="311"/>
        <end position="332"/>
    </location>
</feature>
<keyword evidence="3" id="KW-1185">Reference proteome</keyword>
<feature type="transmembrane region" description="Helical" evidence="1">
    <location>
        <begin position="352"/>
        <end position="379"/>
    </location>
</feature>
<reference evidence="2 3" key="1">
    <citation type="submission" date="2016-07" db="EMBL/GenBank/DDBJ databases">
        <title>Draft genome of Streptomyces diastatochromogenes.</title>
        <authorList>
            <person name="Podduturi R."/>
            <person name="Lukassen M.B."/>
            <person name="Clausen N."/>
            <person name="Nielsen J.L."/>
            <person name="Jorgensen N.O."/>
        </authorList>
    </citation>
    <scope>NUCLEOTIDE SEQUENCE [LARGE SCALE GENOMIC DNA]</scope>
    <source>
        <strain evidence="2 3">DSM 40608</strain>
    </source>
</reference>
<dbReference type="RefSeq" id="WP_094219933.1">
    <property type="nucleotide sequence ID" value="NZ_MCGQ01000029.1"/>
</dbReference>
<keyword evidence="1" id="KW-1133">Transmembrane helix</keyword>
<feature type="transmembrane region" description="Helical" evidence="1">
    <location>
        <begin position="193"/>
        <end position="214"/>
    </location>
</feature>
<dbReference type="OrthoDB" id="4032310at2"/>
<proteinExistence type="predicted"/>
<feature type="transmembrane region" description="Helical" evidence="1">
    <location>
        <begin position="280"/>
        <end position="299"/>
    </location>
</feature>
<feature type="transmembrane region" description="Helical" evidence="1">
    <location>
        <begin position="391"/>
        <end position="409"/>
    </location>
</feature>